<keyword evidence="1" id="KW-0472">Membrane</keyword>
<gene>
    <name evidence="2" type="ORF">ALO79_200134</name>
</gene>
<evidence type="ECO:0000256" key="1">
    <source>
        <dbReference type="SAM" id="Phobius"/>
    </source>
</evidence>
<protein>
    <submittedName>
        <fullName evidence="2">Sugar-binding protein</fullName>
    </submittedName>
</protein>
<keyword evidence="1" id="KW-0812">Transmembrane</keyword>
<keyword evidence="1" id="KW-1133">Transmembrane helix</keyword>
<dbReference type="Proteomes" id="UP000050381">
    <property type="component" value="Unassembled WGS sequence"/>
</dbReference>
<accession>A0A0P9MAQ3</accession>
<dbReference type="EMBL" id="LJQD01000590">
    <property type="protein sequence ID" value="KPW88515.1"/>
    <property type="molecule type" value="Genomic_DNA"/>
</dbReference>
<sequence length="90" mass="10476">MGKVIAKYSLMTLSVLLFLILIYASFKAYLSWSQGYSWQEMDWYQRGNTSIMDFFDASEIGKREVTIDGNVCIEYYAYKDGLPIKTTCQR</sequence>
<comment type="caution">
    <text evidence="2">The sequence shown here is derived from an EMBL/GenBank/DDBJ whole genome shotgun (WGS) entry which is preliminary data.</text>
</comment>
<evidence type="ECO:0000313" key="3">
    <source>
        <dbReference type="Proteomes" id="UP000050381"/>
    </source>
</evidence>
<feature type="transmembrane region" description="Helical" evidence="1">
    <location>
        <begin position="6"/>
        <end position="26"/>
    </location>
</feature>
<dbReference type="RefSeq" id="WP_005730703.1">
    <property type="nucleotide sequence ID" value="NZ_LJQD01000590.1"/>
</dbReference>
<dbReference type="AlphaFoldDB" id="A0A0P9MAQ3"/>
<reference evidence="2 3" key="1">
    <citation type="submission" date="2015-09" db="EMBL/GenBank/DDBJ databases">
        <title>Genome announcement of multiple Pseudomonas syringae strains.</title>
        <authorList>
            <person name="Thakur S."/>
            <person name="Wang P.W."/>
            <person name="Gong Y."/>
            <person name="Weir B.S."/>
            <person name="Guttman D.S."/>
        </authorList>
    </citation>
    <scope>NUCLEOTIDE SEQUENCE [LARGE SCALE GENOMIC DNA]</scope>
    <source>
        <strain evidence="2 3">ICMP9419</strain>
    </source>
</reference>
<evidence type="ECO:0000313" key="2">
    <source>
        <dbReference type="EMBL" id="KPW88515.1"/>
    </source>
</evidence>
<name>A0A0P9MAQ3_PSESX</name>
<organism evidence="2 3">
    <name type="scientific">Pseudomonas syringae pv. castaneae</name>
    <dbReference type="NCBI Taxonomy" id="264450"/>
    <lineage>
        <taxon>Bacteria</taxon>
        <taxon>Pseudomonadati</taxon>
        <taxon>Pseudomonadota</taxon>
        <taxon>Gammaproteobacteria</taxon>
        <taxon>Pseudomonadales</taxon>
        <taxon>Pseudomonadaceae</taxon>
        <taxon>Pseudomonas</taxon>
        <taxon>Pseudomonas syringae</taxon>
    </lineage>
</organism>
<proteinExistence type="predicted"/>
<dbReference type="PATRIC" id="fig|264450.4.peg.6412"/>